<dbReference type="EMBL" id="JBDKWZ010000027">
    <property type="protein sequence ID" value="MEN7551783.1"/>
    <property type="molecule type" value="Genomic_DNA"/>
</dbReference>
<dbReference type="SUPFAM" id="SSF53335">
    <property type="entry name" value="S-adenosyl-L-methionine-dependent methyltransferases"/>
    <property type="match status" value="1"/>
</dbReference>
<dbReference type="Proteomes" id="UP001403385">
    <property type="component" value="Unassembled WGS sequence"/>
</dbReference>
<dbReference type="InterPro" id="IPR029063">
    <property type="entry name" value="SAM-dependent_MTases_sf"/>
</dbReference>
<keyword evidence="3" id="KW-1185">Reference proteome</keyword>
<gene>
    <name evidence="2" type="ORF">AAG747_27960</name>
</gene>
<dbReference type="RefSeq" id="WP_346824562.1">
    <property type="nucleotide sequence ID" value="NZ_JBDKWZ010000027.1"/>
</dbReference>
<protein>
    <submittedName>
        <fullName evidence="2">Methyltransferase domain-containing protein</fullName>
    </submittedName>
</protein>
<keyword evidence="2" id="KW-0808">Transferase</keyword>
<proteinExistence type="predicted"/>
<evidence type="ECO:0000313" key="3">
    <source>
        <dbReference type="Proteomes" id="UP001403385"/>
    </source>
</evidence>
<dbReference type="GO" id="GO:0008757">
    <property type="term" value="F:S-adenosylmethionine-dependent methyltransferase activity"/>
    <property type="evidence" value="ECO:0007669"/>
    <property type="project" value="InterPro"/>
</dbReference>
<evidence type="ECO:0000313" key="2">
    <source>
        <dbReference type="EMBL" id="MEN7551783.1"/>
    </source>
</evidence>
<evidence type="ECO:0000259" key="1">
    <source>
        <dbReference type="Pfam" id="PF08241"/>
    </source>
</evidence>
<dbReference type="Pfam" id="PF08241">
    <property type="entry name" value="Methyltransf_11"/>
    <property type="match status" value="1"/>
</dbReference>
<accession>A0AAW9SDA3</accession>
<dbReference type="AlphaFoldDB" id="A0AAW9SDA3"/>
<sequence length="304" mass="34596">MGLKNTQKGHSEVYFGDYRDYWWNRDYLDLIAERLGLERHRKLLDVGCGLCHWSKLLVNYLAASAHVVGLDNDEKWTQKNNKVRKHFQELGARFELINGDAHKLPFEDNSFDLVTCQTVLIHVKKPKKVIKEMKRVLKPGGTILCVEPNNLVQNLMKSSLSDGNTIDEVLDHVKFALICEKGKKKLGMGDSSLGDLVPGMLAEAGFDEVEVCLSDKAIPMYPPYERQEQVATLKQWGNTTHPDLQPESDYKYFEAFGGRYLDFYENYQKKYQGAGEDFLNSLVHQQYHAAGGAVMYIVSGTKPE</sequence>
<dbReference type="PANTHER" id="PTHR43591:SF110">
    <property type="entry name" value="RHODANESE DOMAIN-CONTAINING PROTEIN"/>
    <property type="match status" value="1"/>
</dbReference>
<comment type="caution">
    <text evidence="2">The sequence shown here is derived from an EMBL/GenBank/DDBJ whole genome shotgun (WGS) entry which is preliminary data.</text>
</comment>
<dbReference type="CDD" id="cd02440">
    <property type="entry name" value="AdoMet_MTases"/>
    <property type="match status" value="1"/>
</dbReference>
<dbReference type="PANTHER" id="PTHR43591">
    <property type="entry name" value="METHYLTRANSFERASE"/>
    <property type="match status" value="1"/>
</dbReference>
<reference evidence="2 3" key="1">
    <citation type="submission" date="2024-04" db="EMBL/GenBank/DDBJ databases">
        <title>Novel genus in family Flammeovirgaceae.</title>
        <authorList>
            <person name="Nguyen T.H."/>
            <person name="Vuong T.Q."/>
            <person name="Le H."/>
            <person name="Kim S.-G."/>
        </authorList>
    </citation>
    <scope>NUCLEOTIDE SEQUENCE [LARGE SCALE GENOMIC DNA]</scope>
    <source>
        <strain evidence="2 3">JCM 23209</strain>
    </source>
</reference>
<keyword evidence="2" id="KW-0489">Methyltransferase</keyword>
<dbReference type="Gene3D" id="3.40.50.150">
    <property type="entry name" value="Vaccinia Virus protein VP39"/>
    <property type="match status" value="1"/>
</dbReference>
<organism evidence="2 3">
    <name type="scientific">Rapidithrix thailandica</name>
    <dbReference type="NCBI Taxonomy" id="413964"/>
    <lineage>
        <taxon>Bacteria</taxon>
        <taxon>Pseudomonadati</taxon>
        <taxon>Bacteroidota</taxon>
        <taxon>Cytophagia</taxon>
        <taxon>Cytophagales</taxon>
        <taxon>Flammeovirgaceae</taxon>
        <taxon>Rapidithrix</taxon>
    </lineage>
</organism>
<dbReference type="GO" id="GO:0032259">
    <property type="term" value="P:methylation"/>
    <property type="evidence" value="ECO:0007669"/>
    <property type="project" value="UniProtKB-KW"/>
</dbReference>
<dbReference type="InterPro" id="IPR013216">
    <property type="entry name" value="Methyltransf_11"/>
</dbReference>
<feature type="domain" description="Methyltransferase type 11" evidence="1">
    <location>
        <begin position="44"/>
        <end position="145"/>
    </location>
</feature>
<name>A0AAW9SDA3_9BACT</name>